<proteinExistence type="predicted"/>
<dbReference type="InParanoid" id="A0A409WW91"/>
<gene>
    <name evidence="3" type="ORF">CVT25_009267</name>
</gene>
<dbReference type="EMBL" id="NHYD01003095">
    <property type="protein sequence ID" value="PPQ82772.1"/>
    <property type="molecule type" value="Genomic_DNA"/>
</dbReference>
<keyword evidence="1" id="KW-0812">Transmembrane</keyword>
<keyword evidence="1" id="KW-0472">Membrane</keyword>
<evidence type="ECO:0000313" key="4">
    <source>
        <dbReference type="Proteomes" id="UP000283269"/>
    </source>
</evidence>
<reference evidence="3 4" key="1">
    <citation type="journal article" date="2018" name="Evol. Lett.">
        <title>Horizontal gene cluster transfer increased hallucinogenic mushroom diversity.</title>
        <authorList>
            <person name="Reynolds H.T."/>
            <person name="Vijayakumar V."/>
            <person name="Gluck-Thaler E."/>
            <person name="Korotkin H.B."/>
            <person name="Matheny P.B."/>
            <person name="Slot J.C."/>
        </authorList>
    </citation>
    <scope>NUCLEOTIDE SEQUENCE [LARGE SCALE GENOMIC DNA]</scope>
    <source>
        <strain evidence="3 4">2631</strain>
    </source>
</reference>
<dbReference type="Proteomes" id="UP000283269">
    <property type="component" value="Unassembled WGS sequence"/>
</dbReference>
<evidence type="ECO:0000256" key="2">
    <source>
        <dbReference type="SAM" id="SignalP"/>
    </source>
</evidence>
<feature type="transmembrane region" description="Helical" evidence="1">
    <location>
        <begin position="107"/>
        <end position="126"/>
    </location>
</feature>
<feature type="signal peptide" evidence="2">
    <location>
        <begin position="1"/>
        <end position="19"/>
    </location>
</feature>
<comment type="caution">
    <text evidence="3">The sequence shown here is derived from an EMBL/GenBank/DDBJ whole genome shotgun (WGS) entry which is preliminary data.</text>
</comment>
<evidence type="ECO:0000313" key="3">
    <source>
        <dbReference type="EMBL" id="PPQ82772.1"/>
    </source>
</evidence>
<feature type="chain" id="PRO_5019473318" evidence="2">
    <location>
        <begin position="20"/>
        <end position="580"/>
    </location>
</feature>
<name>A0A409WW91_PSICY</name>
<feature type="transmembrane region" description="Helical" evidence="1">
    <location>
        <begin position="549"/>
        <end position="571"/>
    </location>
</feature>
<protein>
    <submittedName>
        <fullName evidence="3">Uncharacterized protein</fullName>
    </submittedName>
</protein>
<feature type="transmembrane region" description="Helical" evidence="1">
    <location>
        <begin position="183"/>
        <end position="210"/>
    </location>
</feature>
<feature type="transmembrane region" description="Helical" evidence="1">
    <location>
        <begin position="230"/>
        <end position="249"/>
    </location>
</feature>
<evidence type="ECO:0000256" key="1">
    <source>
        <dbReference type="SAM" id="Phobius"/>
    </source>
</evidence>
<sequence length="580" mass="65092">MARASSVALLLLLTHNTLANQKQCLANINNMTIYGKTDHQGHLLPPSTTNATAITYKLCISQCGNSQQAFQWTVFSQQFGAWLLPWLALISQIPFGANDNLDNLETMLLTVGSPVLAAYSLGLTVLNERWIIRLFSKYRYPNAHEAVRILNSLQQSPLRVDSNDAWLASPIVLPQNKDWWREILIWLDYTHTWSISAVASIAWVIIAYVFTIIDYFSQSIPTTVNDNGQGIGSVGTIWLWLLAIVVGWLKVSPKCDSKRLLQAVERANSIAYVATTDSIPCEARTVSDRRAISLNFADDNDARRDERSTSPIFNYSRLFFWVEAVKVVADAFHNASDRSHHHEPIIPGIRLHPCREDDSSVRLATASQVEEYCLPRQEDIRRSRSQGRWGLDSWTVIRISIASLFALILQWGTTGAAIIINWFVPTVGLGCRSASFIIYGALSTIVWIMLLISSLLTYYSVCTTERRLLKGHGAVSISYRIMSWFSVLLRRSGKIIAALNTVWIISTALLQFGSFYDRCYCNSNVFGPRDKAFNVIIPTQDDAIRMREAWIGGFSLASMSTALFIGFVFLLTNAPYPNSI</sequence>
<accession>A0A409WW91</accession>
<feature type="transmembrane region" description="Helical" evidence="1">
    <location>
        <begin position="401"/>
        <end position="424"/>
    </location>
</feature>
<keyword evidence="4" id="KW-1185">Reference proteome</keyword>
<dbReference type="AlphaFoldDB" id="A0A409WW91"/>
<keyword evidence="1" id="KW-1133">Transmembrane helix</keyword>
<dbReference type="OrthoDB" id="5392263at2759"/>
<keyword evidence="2" id="KW-0732">Signal</keyword>
<organism evidence="3 4">
    <name type="scientific">Psilocybe cyanescens</name>
    <dbReference type="NCBI Taxonomy" id="93625"/>
    <lineage>
        <taxon>Eukaryota</taxon>
        <taxon>Fungi</taxon>
        <taxon>Dikarya</taxon>
        <taxon>Basidiomycota</taxon>
        <taxon>Agaricomycotina</taxon>
        <taxon>Agaricomycetes</taxon>
        <taxon>Agaricomycetidae</taxon>
        <taxon>Agaricales</taxon>
        <taxon>Agaricineae</taxon>
        <taxon>Strophariaceae</taxon>
        <taxon>Psilocybe</taxon>
    </lineage>
</organism>
<feature type="transmembrane region" description="Helical" evidence="1">
    <location>
        <begin position="436"/>
        <end position="459"/>
    </location>
</feature>
<dbReference type="STRING" id="93625.A0A409WW91"/>